<evidence type="ECO:0000313" key="3">
    <source>
        <dbReference type="Proteomes" id="UP001415857"/>
    </source>
</evidence>
<feature type="transmembrane region" description="Helical" evidence="1">
    <location>
        <begin position="41"/>
        <end position="61"/>
    </location>
</feature>
<organism evidence="2 3">
    <name type="scientific">Liquidambar formosana</name>
    <name type="common">Formosan gum</name>
    <dbReference type="NCBI Taxonomy" id="63359"/>
    <lineage>
        <taxon>Eukaryota</taxon>
        <taxon>Viridiplantae</taxon>
        <taxon>Streptophyta</taxon>
        <taxon>Embryophyta</taxon>
        <taxon>Tracheophyta</taxon>
        <taxon>Spermatophyta</taxon>
        <taxon>Magnoliopsida</taxon>
        <taxon>eudicotyledons</taxon>
        <taxon>Gunneridae</taxon>
        <taxon>Pentapetalae</taxon>
        <taxon>Saxifragales</taxon>
        <taxon>Altingiaceae</taxon>
        <taxon>Liquidambar</taxon>
    </lineage>
</organism>
<evidence type="ECO:0000313" key="2">
    <source>
        <dbReference type="EMBL" id="KAK9279227.1"/>
    </source>
</evidence>
<dbReference type="Pfam" id="PF04646">
    <property type="entry name" value="DUF604"/>
    <property type="match status" value="1"/>
</dbReference>
<dbReference type="InterPro" id="IPR006740">
    <property type="entry name" value="DUF604"/>
</dbReference>
<keyword evidence="1" id="KW-1133">Transmembrane helix</keyword>
<sequence>MNAAQYGKQHQIRKQNEHIERQMTPTHQRQPPGQGTLRKTITWLFIIISMLYILYSSNLLLTNHRQDCSDFFTEENLKTLVPLLNSSSASRSLDKKQQNPTLRLPQKSQRYNTELKHIVFGIAASSSLWEQRKNYIKLWWRPRETRGVVWLDNSVKTRRNEGLPEIKISGNTSTFKYTNRQGKRSALRISRVVSETVRLGMKDVRWLVMGDDDTVFVVENVVRILSKYDHRQFYYIGSSSESHVQNIFFSYAMAYGGGGFAISYPLAKELEKMQDRCIQRYPGLYGSDDRIQACMAELGVPLTRETGFHQYDVYGDLLGLLAAHPVAPLVSLHHIDVVDPIFPDMSRVRALHHLFQSIKLDSASIMQQSICYDKKRSWSISVSWGYVVQILRGVISPRELEMPTRTFLNWYRRADYTAYAFNTRPVTKHPCQKPYIYYMSTTKYDRAKKQTVGVYSRYKALHPSCRWKIDSPERIDHIVVLKRPDNLRWQKSPRRDCCRVLPSSKSSTMYLWIGNCQGGEISKF</sequence>
<dbReference type="AlphaFoldDB" id="A0AAP0RLE5"/>
<comment type="caution">
    <text evidence="2">The sequence shown here is derived from an EMBL/GenBank/DDBJ whole genome shotgun (WGS) entry which is preliminary data.</text>
</comment>
<keyword evidence="3" id="KW-1185">Reference proteome</keyword>
<gene>
    <name evidence="2" type="ORF">L1049_012905</name>
</gene>
<accession>A0AAP0RLE5</accession>
<name>A0AAP0RLE5_LIQFO</name>
<evidence type="ECO:0000256" key="1">
    <source>
        <dbReference type="SAM" id="Phobius"/>
    </source>
</evidence>
<proteinExistence type="predicted"/>
<dbReference type="EMBL" id="JBBPBK010000008">
    <property type="protein sequence ID" value="KAK9279227.1"/>
    <property type="molecule type" value="Genomic_DNA"/>
</dbReference>
<dbReference type="Gene3D" id="3.90.550.50">
    <property type="match status" value="1"/>
</dbReference>
<keyword evidence="1" id="KW-0472">Membrane</keyword>
<dbReference type="Proteomes" id="UP001415857">
    <property type="component" value="Unassembled WGS sequence"/>
</dbReference>
<reference evidence="2 3" key="1">
    <citation type="journal article" date="2024" name="Plant J.">
        <title>Genome sequences and population genomics reveal climatic adaptation and genomic divergence between two closely related sweetgum species.</title>
        <authorList>
            <person name="Xu W.Q."/>
            <person name="Ren C.Q."/>
            <person name="Zhang X.Y."/>
            <person name="Comes H.P."/>
            <person name="Liu X.H."/>
            <person name="Li Y.G."/>
            <person name="Kettle C.J."/>
            <person name="Jalonen R."/>
            <person name="Gaisberger H."/>
            <person name="Ma Y.Z."/>
            <person name="Qiu Y.X."/>
        </authorList>
    </citation>
    <scope>NUCLEOTIDE SEQUENCE [LARGE SCALE GENOMIC DNA]</scope>
    <source>
        <strain evidence="2">Hangzhou</strain>
    </source>
</reference>
<dbReference type="PANTHER" id="PTHR10811">
    <property type="entry name" value="FRINGE-RELATED"/>
    <property type="match status" value="1"/>
</dbReference>
<dbReference type="FunFam" id="3.90.550.50:FF:000006">
    <property type="entry name" value="Fringe-related protein-like"/>
    <property type="match status" value="1"/>
</dbReference>
<keyword evidence="1" id="KW-0812">Transmembrane</keyword>
<protein>
    <submittedName>
        <fullName evidence="2">Uncharacterized protein</fullName>
    </submittedName>
</protein>